<feature type="domain" description="Sushi" evidence="18">
    <location>
        <begin position="2318"/>
        <end position="2382"/>
    </location>
</feature>
<keyword evidence="10" id="KW-0325">Glycoprotein</keyword>
<dbReference type="FunFam" id="2.120.10.30:FF:000241">
    <property type="entry name" value="Low-density lipoprotein receptor-related protein 6"/>
    <property type="match status" value="1"/>
</dbReference>
<feature type="disulfide bond" evidence="12">
    <location>
        <begin position="2466"/>
        <end position="2509"/>
    </location>
</feature>
<dbReference type="Gene3D" id="3.10.250.10">
    <property type="entry name" value="SRCR-like domain"/>
    <property type="match status" value="17"/>
</dbReference>
<name>A0A6J8E964_MYTCO</name>
<feature type="domain" description="SRCR" evidence="16">
    <location>
        <begin position="31"/>
        <end position="136"/>
    </location>
</feature>
<evidence type="ECO:0000256" key="10">
    <source>
        <dbReference type="ARBA" id="ARBA00023180"/>
    </source>
</evidence>
<dbReference type="FunFam" id="3.10.250.10:FF:000011">
    <property type="entry name" value="Scavenger receptor class A member 5"/>
    <property type="match status" value="3"/>
</dbReference>
<evidence type="ECO:0000256" key="3">
    <source>
        <dbReference type="ARBA" id="ARBA00022692"/>
    </source>
</evidence>
<evidence type="ECO:0000313" key="19">
    <source>
        <dbReference type="EMBL" id="CAC5417349.1"/>
    </source>
</evidence>
<feature type="disulfide bond" evidence="11">
    <location>
        <begin position="1734"/>
        <end position="1744"/>
    </location>
</feature>
<feature type="domain" description="SRCR" evidence="16">
    <location>
        <begin position="761"/>
        <end position="862"/>
    </location>
</feature>
<feature type="domain" description="SRCR" evidence="16">
    <location>
        <begin position="180"/>
        <end position="310"/>
    </location>
</feature>
<evidence type="ECO:0000256" key="8">
    <source>
        <dbReference type="ARBA" id="ARBA00023157"/>
    </source>
</evidence>
<gene>
    <name evidence="19" type="ORF">MCOR_49859</name>
</gene>
<dbReference type="InterPro" id="IPR035976">
    <property type="entry name" value="Sushi/SCR/CCP_sf"/>
</dbReference>
<dbReference type="PROSITE" id="PS00420">
    <property type="entry name" value="SRCR_1"/>
    <property type="match status" value="11"/>
</dbReference>
<dbReference type="InterPro" id="IPR003410">
    <property type="entry name" value="HYR_dom"/>
</dbReference>
<feature type="disulfide bond" evidence="11">
    <location>
        <begin position="391"/>
        <end position="401"/>
    </location>
</feature>
<feature type="disulfide bond" evidence="11">
    <location>
        <begin position="501"/>
        <end position="511"/>
    </location>
</feature>
<feature type="repeat" description="LDL-receptor class B" evidence="13">
    <location>
        <begin position="2051"/>
        <end position="2094"/>
    </location>
</feature>
<dbReference type="InterPro" id="IPR011042">
    <property type="entry name" value="6-blade_b-propeller_TolB-like"/>
</dbReference>
<evidence type="ECO:0000256" key="14">
    <source>
        <dbReference type="SAM" id="MobiDB-lite"/>
    </source>
</evidence>
<dbReference type="Gene3D" id="2.120.10.30">
    <property type="entry name" value="TolB, C-terminal domain"/>
    <property type="match status" value="1"/>
</dbReference>
<dbReference type="FunFam" id="3.10.250.10:FF:000016">
    <property type="entry name" value="Scavenger receptor cysteine-rich protein type 12"/>
    <property type="match status" value="1"/>
</dbReference>
<feature type="repeat" description="LDL-receptor class B" evidence="13">
    <location>
        <begin position="2095"/>
        <end position="2137"/>
    </location>
</feature>
<dbReference type="PANTHER" id="PTHR19331">
    <property type="entry name" value="SCAVENGER RECEPTOR DOMAIN-CONTAINING"/>
    <property type="match status" value="1"/>
</dbReference>
<evidence type="ECO:0000256" key="13">
    <source>
        <dbReference type="PROSITE-ProRule" id="PRU00461"/>
    </source>
</evidence>
<dbReference type="Pfam" id="PF00058">
    <property type="entry name" value="Ldl_recept_b"/>
    <property type="match status" value="1"/>
</dbReference>
<dbReference type="SMART" id="SM00135">
    <property type="entry name" value="LY"/>
    <property type="match status" value="5"/>
</dbReference>
<dbReference type="InterPro" id="IPR000436">
    <property type="entry name" value="Sushi_SCR_CCP_dom"/>
</dbReference>
<protein>
    <submittedName>
        <fullName evidence="19">DMBT1</fullName>
    </submittedName>
</protein>
<keyword evidence="3 15" id="KW-0812">Transmembrane</keyword>
<evidence type="ECO:0000256" key="7">
    <source>
        <dbReference type="ARBA" id="ARBA00023136"/>
    </source>
</evidence>
<feature type="disulfide bond" evidence="11">
    <location>
        <begin position="1516"/>
        <end position="1526"/>
    </location>
</feature>
<feature type="domain" description="SRCR" evidence="16">
    <location>
        <begin position="1555"/>
        <end position="1657"/>
    </location>
</feature>
<keyword evidence="12" id="KW-0768">Sushi</keyword>
<feature type="disulfide bond" evidence="11">
    <location>
        <begin position="723"/>
        <end position="733"/>
    </location>
</feature>
<feature type="disulfide bond" evidence="11">
    <location>
        <begin position="105"/>
        <end position="115"/>
    </location>
</feature>
<dbReference type="Pfam" id="PF00084">
    <property type="entry name" value="Sushi"/>
    <property type="match status" value="3"/>
</dbReference>
<feature type="disulfide bond" evidence="11">
    <location>
        <begin position="610"/>
        <end position="620"/>
    </location>
</feature>
<dbReference type="InterPro" id="IPR036772">
    <property type="entry name" value="SRCR-like_dom_sf"/>
</dbReference>
<reference evidence="19 20" key="1">
    <citation type="submission" date="2020-06" db="EMBL/GenBank/DDBJ databases">
        <authorList>
            <person name="Li R."/>
            <person name="Bekaert M."/>
        </authorList>
    </citation>
    <scope>NUCLEOTIDE SEQUENCE [LARGE SCALE GENOMIC DNA]</scope>
    <source>
        <strain evidence="20">wild</strain>
    </source>
</reference>
<feature type="domain" description="SRCR" evidence="16">
    <location>
        <begin position="1116"/>
        <end position="1216"/>
    </location>
</feature>
<dbReference type="FunFam" id="3.10.250.10:FF:000001">
    <property type="entry name" value="Lysyl oxidase 4 isoform X1"/>
    <property type="match status" value="7"/>
</dbReference>
<feature type="transmembrane region" description="Helical" evidence="15">
    <location>
        <begin position="2625"/>
        <end position="2647"/>
    </location>
</feature>
<keyword evidence="9" id="KW-0675">Receptor</keyword>
<dbReference type="CDD" id="cd00033">
    <property type="entry name" value="CCP"/>
    <property type="match status" value="3"/>
</dbReference>
<feature type="disulfide bond" evidence="11">
    <location>
        <begin position="360"/>
        <end position="421"/>
    </location>
</feature>
<proteinExistence type="predicted"/>
<dbReference type="Pfam" id="PF02494">
    <property type="entry name" value="HYR"/>
    <property type="match status" value="1"/>
</dbReference>
<dbReference type="SUPFAM" id="SSF63825">
    <property type="entry name" value="YWTD domain"/>
    <property type="match status" value="1"/>
</dbReference>
<feature type="disulfide bond" evidence="11">
    <location>
        <begin position="1185"/>
        <end position="1195"/>
    </location>
</feature>
<feature type="disulfide bond" evidence="11">
    <location>
        <begin position="1970"/>
        <end position="1980"/>
    </location>
</feature>
<dbReference type="FunFam" id="3.10.250.10:FF:000026">
    <property type="entry name" value="Tequila, isoform D"/>
    <property type="match status" value="1"/>
</dbReference>
<feature type="region of interest" description="Disordered" evidence="14">
    <location>
        <begin position="1"/>
        <end position="28"/>
    </location>
</feature>
<evidence type="ECO:0000256" key="9">
    <source>
        <dbReference type="ARBA" id="ARBA00023170"/>
    </source>
</evidence>
<keyword evidence="5" id="KW-0677">Repeat</keyword>
<dbReference type="FunFam" id="3.10.250.10:FF:000007">
    <property type="entry name" value="Soluble scavenger receptor cysteine-rich domain-containing protein SSC5D"/>
    <property type="match status" value="1"/>
</dbReference>
<dbReference type="SMART" id="SM00032">
    <property type="entry name" value="CCP"/>
    <property type="match status" value="3"/>
</dbReference>
<dbReference type="InterPro" id="IPR001190">
    <property type="entry name" value="SRCR"/>
</dbReference>
<feature type="disulfide bond" evidence="11">
    <location>
        <begin position="938"/>
        <end position="948"/>
    </location>
</feature>
<comment type="subcellular location">
    <subcellularLocation>
        <location evidence="1">Membrane</location>
        <topology evidence="1">Single-pass membrane protein</topology>
    </subcellularLocation>
</comment>
<evidence type="ECO:0000259" key="16">
    <source>
        <dbReference type="PROSITE" id="PS50287"/>
    </source>
</evidence>
<feature type="domain" description="SRCR" evidence="16">
    <location>
        <begin position="1334"/>
        <end position="1435"/>
    </location>
</feature>
<evidence type="ECO:0000256" key="2">
    <source>
        <dbReference type="ARBA" id="ARBA00022536"/>
    </source>
</evidence>
<evidence type="ECO:0000259" key="17">
    <source>
        <dbReference type="PROSITE" id="PS50825"/>
    </source>
</evidence>
<dbReference type="EMBL" id="CACVKT020008736">
    <property type="protein sequence ID" value="CAC5417349.1"/>
    <property type="molecule type" value="Genomic_DNA"/>
</dbReference>
<dbReference type="Proteomes" id="UP000507470">
    <property type="component" value="Unassembled WGS sequence"/>
</dbReference>
<comment type="caution">
    <text evidence="11">Lacks conserved residue(s) required for the propagation of feature annotation.</text>
</comment>
<feature type="domain" description="SRCR" evidence="16">
    <location>
        <begin position="431"/>
        <end position="532"/>
    </location>
</feature>
<feature type="domain" description="SRCR" evidence="16">
    <location>
        <begin position="1663"/>
        <end position="1765"/>
    </location>
</feature>
<evidence type="ECO:0000256" key="5">
    <source>
        <dbReference type="ARBA" id="ARBA00022737"/>
    </source>
</evidence>
<feature type="domain" description="SRCR" evidence="16">
    <location>
        <begin position="1900"/>
        <end position="2001"/>
    </location>
</feature>
<dbReference type="SUPFAM" id="SSF56487">
    <property type="entry name" value="SRCR-like"/>
    <property type="match status" value="17"/>
</dbReference>
<dbReference type="PROSITE" id="PS50923">
    <property type="entry name" value="SUSHI"/>
    <property type="match status" value="3"/>
</dbReference>
<feature type="domain" description="Sushi" evidence="18">
    <location>
        <begin position="2464"/>
        <end position="2528"/>
    </location>
</feature>
<feature type="disulfide bond" evidence="11">
    <location>
        <begin position="1404"/>
        <end position="1414"/>
    </location>
</feature>
<evidence type="ECO:0000259" key="18">
    <source>
        <dbReference type="PROSITE" id="PS50923"/>
    </source>
</evidence>
<dbReference type="SUPFAM" id="SSF57535">
    <property type="entry name" value="Complement control module/SCR domain"/>
    <property type="match status" value="3"/>
</dbReference>
<feature type="disulfide bond" evidence="11">
    <location>
        <begin position="1294"/>
        <end position="1304"/>
    </location>
</feature>
<dbReference type="FunFam" id="3.10.250.10:FF:000006">
    <property type="entry name" value="neurotrypsin isoform X2"/>
    <property type="match status" value="4"/>
</dbReference>
<feature type="domain" description="SRCR" evidence="16">
    <location>
        <begin position="653"/>
        <end position="754"/>
    </location>
</feature>
<dbReference type="Pfam" id="PF00530">
    <property type="entry name" value="SRCR"/>
    <property type="match status" value="17"/>
</dbReference>
<feature type="disulfide bond" evidence="11">
    <location>
        <begin position="1841"/>
        <end position="1851"/>
    </location>
</feature>
<feature type="domain" description="SRCR" evidence="16">
    <location>
        <begin position="1004"/>
        <end position="1107"/>
    </location>
</feature>
<dbReference type="PROSITE" id="PS51120">
    <property type="entry name" value="LDLRB"/>
    <property type="match status" value="4"/>
</dbReference>
<sequence length="2676" mass="286337">MKHIVQTKPGSSKTMKHNVSKKIGQPQPNSLRLVHGKRPTQGRLEIFHNNTWGSICDDHFDNNASIVACKQLGFYQSSKISLSRTNGFFGPAPTSYPIWLDDVTCAGNENSLLNCQHKDFGRQNCKHNEDVGVDCDAGVQCNGFEGVDCLCNGCEGVDCGACNGFEDFAMDCLSVCLIIVKLVMQKTTKIDGTKFVVEVFYNNTWGTICDDEFDNNAAKIVCSAIGYTSNTVAIPISSSYFGNASNFPIFSVLTVAIPISSSFFGNASNLPIWLDDVKCTGNEPGLGACSHKPWGKNNCDHGEDVGVFCLQGATAQPANVRVRLAGGRNRYEGRVEIYVYNRWGTICDDSFDAREARVVCKMLGFNRGGSVIKGRTFGGRKGPIWLDDMECQGNESSLLSCIHKPWGVNNCGHDEDVAVMCNSNTPPTISVRLAGGPTSQEGRVEIRYNGIWGTVCDDHFDNSAAAVVCRMLHLPFSGAVGYSHSPYGQGTGQILLDDVHCIGTEMTMLNCNHSAIGTSNCQHTEDVGVKCQTNSANVNVRIRGGPGTYAGRVEVFYNNTWGTICDDAFGTKEAQVICTQLGLNGTYAIAKGSSFYGRGTGPIQLDDLSCQGTEKNLALCGHRGWGKSNCDHTEDASVVCVASAPSGTTNTTLRLVGGTTSSSGRLEINYQGSWGTVCDDLFDNFAAQVVCRELGLPWQGAQVRPKGFFGAGTGQIVLDNVKCNGNETDISLCKHNPWGQNNCGHTEDVGVVCGTLKRLRVRLVNGTSSANGRVEVFYNSTWGTICDDSFSNQAASVVCSMLGFRRGSALSVAGSSYGGGSGPILLDDLQCTGTERSIIQCRNKGWYINNCDHTEDVGVVCNSRQPQLRLTNGPNRFQGRVEINVGGRWGTVCDDKFDQNAASVVCRSLNLPSQNALPVTAAGFGQGTGNIYLDEVTCMGNESTILQCKTNAIGDTDCDHTEDVGVICRNSKYLNQKSWKLSVVTQDSTEINIFLAPASKNIQLRLTGGNSTNAGLLQVNYGGKWGTVCDDDFNSTAAKVVCNQLGVQFVQAVAVSGSKYSSSNFQGPIWLDSVHCGGTESSLANCGHDPWGVSDCDHSEDVGIICETAQSLQVQVRLRGPKQTAGRVEVLHGGVWGTVCDDGWGVPEATVVCHMLGFSNMIGVPVANSYYGNGTGTIWIDDIDCNGTETNLGQCQRKPWGQNDCDHSEDASVICIVPSNAQTPPTVRLVGGLTHAQGRVQVSYNGVWGSICDDSWDDRDAKVVCKMLGYSRGGRALTGIGTGTGPIWMDDVECLGSETNIQNCSFKGWGENDCDHTEDAGVYCIDGNIQNVTARLVNGGSSMEGRVEVNFGGQWGTICDDLWTNSDAAVVCRMLGFSTDGATAVLRAKFGQGTGKIIMDNVQCVGTETNLGQCTFNGFGNNNCGHNEDAGVRCRPRGQVTTNLNVRLVGGRSDNEGRVEVFYNNTWGTICDDYWDQREAQVICRMLGKPSYGALAKGNAFYGAGRGQIWLDNVNCVGNETSIAQCGSRGWGVNNCGHSEDASVSCAGRTATSPVRLVGGSTRYEGRVEVYHNSQWGTVCDDGANYHIAQVVCKQIFGYTRPTVAVKARSYFGAGRGQIWLDDVKCSGNESSLDGCAARPWGQSNCGHDEDLGVICRTRTYPIRLVSPDQSPNKGRVEILVNNTWGTVCDDMFDAKAASIVCAMAGFSRTGAVVKSGGTYGQGSGPILLDDVKCEGTESTIFQCSSKPIGQNNCRHREDVGVMCQIETFQVRLTNGNNLHNGRIEVLYNNTWGTVCDDYFDSRAAHVVCKMLGYPSTGAVSKSRAFYGRGTGQIWLDNVRCTGNETSLSQCQHAPMGVTNCHHTEDVGVICTGSIQSLTTSRPGRITGAVPTPNPSQVYVRLVNGKDSFSGRVEVYAFGFWGTICDDQWNARAAGVVCGMLGYQTTNAIARTGAFFGEGTGHIWLDNTNCTGSESSITQCRSNGWGQHNCGHNEDAGVVCSQATIPDNWLMITDSKNKSIYRMDLTTGGYITIPLIGTDNPIAIDYDPLNRIVYWTDVGSKQIRKANIDNRQVSTLLQLGSSSIPDGIAVDPISQLVFYTDTGYDVIIAMRADGSASRVVVSQGLDQPRAICLDTINGVMYWTDWGSSPKIEKANYDGSNRQILVNSSLGWPNGLALDTSAGKIYWIDGKTYKLESANLDGTGRTTLLDESRKSPHPHYFDLAKYQNTIYFTDWAAKSVRTISLSAGTNAGTVGPPTFGRLNGLAFHKNGYGITGQNGCSSNSGCSHLCFPGPLQSKKCACPSTLSLQPDGLTCSTAKSCPSFTLPENAMVNPKNCSSGPSPPGSICTVVCRTGYSLYGQSRVTCGSNGQWSGNVAYYFCRDIQAPLLSCPQDISAVADQGSQTATVKWNPPNPVDNSGKAVRVSQSLQSPVTLGEGTYTVNVWASDVNGQSASCTFNIIVKILKCPQLKAPSNGIIVTPLCPNYYGAQCQVGCLQGYQLIGGSGAVVCQTDATNKAFWSPNNLQCQAMTCPNPLTPANGKLSCQSPYKVNTVCTQSCNPGYQAAYGTGSRMCTSSGQWTGQLLYCMPANGNGYPVVSGRPPLNPGAAHQQAASPTSNKLNAGGITAGVVAGAVVIVLIIVAAIIFLKRMQYGNSSGGRGYEMSGMTNPNYSSTSS</sequence>
<keyword evidence="7 15" id="KW-0472">Membrane</keyword>
<feature type="repeat" description="LDL-receptor class B" evidence="13">
    <location>
        <begin position="2138"/>
        <end position="2181"/>
    </location>
</feature>
<dbReference type="GO" id="GO:0016020">
    <property type="term" value="C:membrane"/>
    <property type="evidence" value="ECO:0007669"/>
    <property type="project" value="UniProtKB-SubCell"/>
</dbReference>
<dbReference type="PRINTS" id="PR00258">
    <property type="entry name" value="SPERACTRCPTR"/>
</dbReference>
<evidence type="ECO:0000256" key="15">
    <source>
        <dbReference type="SAM" id="Phobius"/>
    </source>
</evidence>
<keyword evidence="20" id="KW-1185">Reference proteome</keyword>
<feature type="disulfide bond" evidence="11">
    <location>
        <begin position="347"/>
        <end position="411"/>
    </location>
</feature>
<organism evidence="19 20">
    <name type="scientific">Mytilus coruscus</name>
    <name type="common">Sea mussel</name>
    <dbReference type="NCBI Taxonomy" id="42192"/>
    <lineage>
        <taxon>Eukaryota</taxon>
        <taxon>Metazoa</taxon>
        <taxon>Spiralia</taxon>
        <taxon>Lophotrochozoa</taxon>
        <taxon>Mollusca</taxon>
        <taxon>Bivalvia</taxon>
        <taxon>Autobranchia</taxon>
        <taxon>Pteriomorphia</taxon>
        <taxon>Mytilida</taxon>
        <taxon>Mytiloidea</taxon>
        <taxon>Mytilidae</taxon>
        <taxon>Mytilinae</taxon>
        <taxon>Mytilus</taxon>
    </lineage>
</organism>
<dbReference type="PANTHER" id="PTHR19331:SF465">
    <property type="entry name" value="EGG PEPTIDE SPERACT RECEPTOR"/>
    <property type="match status" value="1"/>
</dbReference>
<evidence type="ECO:0000256" key="1">
    <source>
        <dbReference type="ARBA" id="ARBA00004167"/>
    </source>
</evidence>
<feature type="repeat" description="LDL-receptor class B" evidence="13">
    <location>
        <begin position="2182"/>
        <end position="2224"/>
    </location>
</feature>
<feature type="domain" description="SRCR" evidence="16">
    <location>
        <begin position="1771"/>
        <end position="1872"/>
    </location>
</feature>
<keyword evidence="6 15" id="KW-1133">Transmembrane helix</keyword>
<keyword evidence="4" id="KW-0732">Signal</keyword>
<feature type="disulfide bond" evidence="11">
    <location>
        <begin position="279"/>
        <end position="289"/>
    </location>
</feature>
<evidence type="ECO:0000256" key="12">
    <source>
        <dbReference type="PROSITE-ProRule" id="PRU00302"/>
    </source>
</evidence>
<accession>A0A6J8E964</accession>
<dbReference type="PROSITE" id="PS50825">
    <property type="entry name" value="HYR"/>
    <property type="match status" value="1"/>
</dbReference>
<feature type="domain" description="SRCR" evidence="16">
    <location>
        <begin position="322"/>
        <end position="422"/>
    </location>
</feature>
<feature type="domain" description="Sushi" evidence="18">
    <location>
        <begin position="2529"/>
        <end position="2588"/>
    </location>
</feature>
<dbReference type="PROSITE" id="PS50287">
    <property type="entry name" value="SRCR_2"/>
    <property type="match status" value="17"/>
</dbReference>
<feature type="domain" description="SRCR" evidence="16">
    <location>
        <begin position="1446"/>
        <end position="1547"/>
    </location>
</feature>
<dbReference type="SMART" id="SM00202">
    <property type="entry name" value="SR"/>
    <property type="match status" value="17"/>
</dbReference>
<dbReference type="OrthoDB" id="536948at2759"/>
<feature type="domain" description="SRCR" evidence="16">
    <location>
        <begin position="540"/>
        <end position="641"/>
    </location>
</feature>
<feature type="disulfide bond" evidence="11">
    <location>
        <begin position="1076"/>
        <end position="1086"/>
    </location>
</feature>
<evidence type="ECO:0000256" key="6">
    <source>
        <dbReference type="ARBA" id="ARBA00022989"/>
    </source>
</evidence>
<feature type="domain" description="HYR" evidence="17">
    <location>
        <begin position="2381"/>
        <end position="2463"/>
    </location>
</feature>
<feature type="domain" description="SRCR" evidence="16">
    <location>
        <begin position="1227"/>
        <end position="1325"/>
    </location>
</feature>
<keyword evidence="2" id="KW-0245">EGF-like domain</keyword>
<dbReference type="InterPro" id="IPR000033">
    <property type="entry name" value="LDLR_classB_rpt"/>
</dbReference>
<feature type="disulfide bond" evidence="11">
    <location>
        <begin position="1626"/>
        <end position="1636"/>
    </location>
</feature>
<evidence type="ECO:0000256" key="11">
    <source>
        <dbReference type="PROSITE-ProRule" id="PRU00196"/>
    </source>
</evidence>
<evidence type="ECO:0000313" key="20">
    <source>
        <dbReference type="Proteomes" id="UP000507470"/>
    </source>
</evidence>
<keyword evidence="8 11" id="KW-1015">Disulfide bond</keyword>
<dbReference type="Gene3D" id="2.10.70.10">
    <property type="entry name" value="Complement Module, domain 1"/>
    <property type="match status" value="3"/>
</dbReference>
<evidence type="ECO:0000256" key="4">
    <source>
        <dbReference type="ARBA" id="ARBA00022729"/>
    </source>
</evidence>
<feature type="domain" description="SRCR" evidence="16">
    <location>
        <begin position="868"/>
        <end position="969"/>
    </location>
</feature>
<feature type="disulfide bond" evidence="11">
    <location>
        <begin position="831"/>
        <end position="841"/>
    </location>
</feature>